<dbReference type="AlphaFoldDB" id="A0A918XS29"/>
<dbReference type="EMBL" id="BMZS01000005">
    <property type="protein sequence ID" value="GHD51427.1"/>
    <property type="molecule type" value="Genomic_DNA"/>
</dbReference>
<dbReference type="InterPro" id="IPR005358">
    <property type="entry name" value="Puta_zinc/iron-chelating_dom"/>
</dbReference>
<accession>A0A918XS29</accession>
<sequence length="111" mass="11933">MPDRRLPSPPTSPCQSCGACCAYSRNWPRFTVEDDAEIALIPGYLVDDTGSGMRCTGNRCAALVGKIGVETACGIYDFRPVVCRECQPGDEECLTARRHHGLGPLEACPAT</sequence>
<evidence type="ECO:0000313" key="1">
    <source>
        <dbReference type="EMBL" id="GHD51427.1"/>
    </source>
</evidence>
<reference evidence="1" key="2">
    <citation type="submission" date="2020-09" db="EMBL/GenBank/DDBJ databases">
        <authorList>
            <person name="Sun Q."/>
            <person name="Kim S."/>
        </authorList>
    </citation>
    <scope>NUCLEOTIDE SEQUENCE</scope>
    <source>
        <strain evidence="1">KCTC 42651</strain>
    </source>
</reference>
<organism evidence="1 2">
    <name type="scientific">Thalassobaculum fulvum</name>
    <dbReference type="NCBI Taxonomy" id="1633335"/>
    <lineage>
        <taxon>Bacteria</taxon>
        <taxon>Pseudomonadati</taxon>
        <taxon>Pseudomonadota</taxon>
        <taxon>Alphaproteobacteria</taxon>
        <taxon>Rhodospirillales</taxon>
        <taxon>Thalassobaculaceae</taxon>
        <taxon>Thalassobaculum</taxon>
    </lineage>
</organism>
<evidence type="ECO:0000313" key="2">
    <source>
        <dbReference type="Proteomes" id="UP000630353"/>
    </source>
</evidence>
<dbReference type="Proteomes" id="UP000630353">
    <property type="component" value="Unassembled WGS sequence"/>
</dbReference>
<protein>
    <submittedName>
        <fullName evidence="1">Zinc/iron-chelating domain-containing protein</fullName>
    </submittedName>
</protein>
<reference evidence="1" key="1">
    <citation type="journal article" date="2014" name="Int. J. Syst. Evol. Microbiol.">
        <title>Complete genome sequence of Corynebacterium casei LMG S-19264T (=DSM 44701T), isolated from a smear-ripened cheese.</title>
        <authorList>
            <consortium name="US DOE Joint Genome Institute (JGI-PGF)"/>
            <person name="Walter F."/>
            <person name="Albersmeier A."/>
            <person name="Kalinowski J."/>
            <person name="Ruckert C."/>
        </authorList>
    </citation>
    <scope>NUCLEOTIDE SEQUENCE</scope>
    <source>
        <strain evidence="1">KCTC 42651</strain>
    </source>
</reference>
<dbReference type="Pfam" id="PF03692">
    <property type="entry name" value="CxxCxxCC"/>
    <property type="match status" value="1"/>
</dbReference>
<keyword evidence="2" id="KW-1185">Reference proteome</keyword>
<name>A0A918XS29_9PROT</name>
<dbReference type="RefSeq" id="WP_189990163.1">
    <property type="nucleotide sequence ID" value="NZ_BMZS01000005.1"/>
</dbReference>
<proteinExistence type="predicted"/>
<comment type="caution">
    <text evidence="1">The sequence shown here is derived from an EMBL/GenBank/DDBJ whole genome shotgun (WGS) entry which is preliminary data.</text>
</comment>
<gene>
    <name evidence="1" type="ORF">GCM10017083_25870</name>
</gene>